<feature type="transmembrane region" description="Helical" evidence="1">
    <location>
        <begin position="58"/>
        <end position="80"/>
    </location>
</feature>
<gene>
    <name evidence="2" type="ORF">JF50_16120</name>
</gene>
<dbReference type="EMBL" id="JWIC01000007">
    <property type="protein sequence ID" value="KID55872.1"/>
    <property type="molecule type" value="Genomic_DNA"/>
</dbReference>
<protein>
    <submittedName>
        <fullName evidence="2">Uncharacterized protein</fullName>
    </submittedName>
</protein>
<dbReference type="PANTHER" id="PTHR34351">
    <property type="entry name" value="SLR1927 PROTEIN-RELATED"/>
    <property type="match status" value="1"/>
</dbReference>
<proteinExistence type="predicted"/>
<dbReference type="AlphaFoldDB" id="A0A0C1QLD5"/>
<comment type="caution">
    <text evidence="2">The sequence shown here is derived from an EMBL/GenBank/DDBJ whole genome shotgun (WGS) entry which is preliminary data.</text>
</comment>
<keyword evidence="1" id="KW-0472">Membrane</keyword>
<organism evidence="2 3">
    <name type="scientific">Pseudoalteromonas luteoviolacea</name>
    <dbReference type="NCBI Taxonomy" id="43657"/>
    <lineage>
        <taxon>Bacteria</taxon>
        <taxon>Pseudomonadati</taxon>
        <taxon>Pseudomonadota</taxon>
        <taxon>Gammaproteobacteria</taxon>
        <taxon>Alteromonadales</taxon>
        <taxon>Pseudoalteromonadaceae</taxon>
        <taxon>Pseudoalteromonas</taxon>
    </lineage>
</organism>
<dbReference type="OrthoDB" id="5298497at2"/>
<reference evidence="2 3" key="1">
    <citation type="submission" date="2014-12" db="EMBL/GenBank/DDBJ databases">
        <title>Draft Genome Sequence of Pseudoalteromonas luteoviolacea HI1.</title>
        <authorList>
            <person name="Asahina A.Y."/>
            <person name="Hadfield M.G."/>
        </authorList>
    </citation>
    <scope>NUCLEOTIDE SEQUENCE [LARGE SCALE GENOMIC DNA]</scope>
    <source>
        <strain evidence="2 3">HI1</strain>
    </source>
</reference>
<keyword evidence="1" id="KW-1133">Transmembrane helix</keyword>
<evidence type="ECO:0000256" key="1">
    <source>
        <dbReference type="SAM" id="Phobius"/>
    </source>
</evidence>
<accession>A0A0C1QLD5</accession>
<feature type="transmembrane region" description="Helical" evidence="1">
    <location>
        <begin position="30"/>
        <end position="51"/>
    </location>
</feature>
<dbReference type="RefSeq" id="WP_039610444.1">
    <property type="nucleotide sequence ID" value="NZ_JWIC01000007.1"/>
</dbReference>
<sequence>MTLPFYKQWIEKVITKKHSANSITLAHNNIYVVPSLRGLYFLVFALLNFVIGINYQNNLILGVSYLMLMLQISSLFYGYFNLHGVKLELLDIRNNFCGNHNEAKFRVFSKKNVISLSVISAEYDSDGLTECNLFEPTTGQVSALRLQQRGKYQGGKFKIHSCYPFGLVNVWSYLVSDKTFYVYPLPLKCPLDLHEVQDLGEDTELLAKRSDSLDEFSGLKSYQKGMNRNRISWRHFAKNHELLVKDYTGDNHGISLTLDYSLVEGSKETRLSKLCYQVLEADRLGHEFALKLPGFHIQASNGEKHVLACLESLSEC</sequence>
<name>A0A0C1QLD5_9GAMM</name>
<evidence type="ECO:0000313" key="3">
    <source>
        <dbReference type="Proteomes" id="UP000031327"/>
    </source>
</evidence>
<dbReference type="Proteomes" id="UP000031327">
    <property type="component" value="Unassembled WGS sequence"/>
</dbReference>
<dbReference type="PANTHER" id="PTHR34351:SF1">
    <property type="entry name" value="SLR1927 PROTEIN"/>
    <property type="match status" value="1"/>
</dbReference>
<evidence type="ECO:0000313" key="2">
    <source>
        <dbReference type="EMBL" id="KID55872.1"/>
    </source>
</evidence>
<keyword evidence="1" id="KW-0812">Transmembrane</keyword>